<dbReference type="InterPro" id="IPR020846">
    <property type="entry name" value="MFS_dom"/>
</dbReference>
<comment type="catalytic activity">
    <reaction evidence="7">
        <text>myo-inositol(out) + H(+)(out) = myo-inositol(in) + H(+)(in)</text>
        <dbReference type="Rhea" id="RHEA:60364"/>
        <dbReference type="ChEBI" id="CHEBI:15378"/>
        <dbReference type="ChEBI" id="CHEBI:17268"/>
    </reaction>
</comment>
<dbReference type="GO" id="GO:0016020">
    <property type="term" value="C:membrane"/>
    <property type="evidence" value="ECO:0007669"/>
    <property type="project" value="UniProtKB-SubCell"/>
</dbReference>
<dbReference type="InterPro" id="IPR005829">
    <property type="entry name" value="Sugar_transporter_CS"/>
</dbReference>
<dbReference type="Pfam" id="PF00083">
    <property type="entry name" value="Sugar_tr"/>
    <property type="match status" value="1"/>
</dbReference>
<evidence type="ECO:0000256" key="3">
    <source>
        <dbReference type="ARBA" id="ARBA00022448"/>
    </source>
</evidence>
<feature type="transmembrane region" description="Helical" evidence="9">
    <location>
        <begin position="46"/>
        <end position="63"/>
    </location>
</feature>
<dbReference type="Gene3D" id="1.20.1250.20">
    <property type="entry name" value="MFS general substrate transporter like domains"/>
    <property type="match status" value="1"/>
</dbReference>
<sequence length="549" mass="60746">MSTTIGVESIRPVPHTQVQMDASAVAQAHASAEAQKSMNIRTVMKIYYKAAFWSAILSLALVMEGYDLGVINSFWAEDGFLQRFGVPDAKGKLYVPANWQAAVNNAALIGEIIGLALNGYLSPKFGAKKVYLCAMVGMAGAIFIPVFATSVQILFAGELICGIPWGIFQTLTTAYAAEICPIALRGYMTAFVNLCWGIGLTIASGVVRGAINLEGQWSWRLAYVIQWIWPVPLFVIVLFAPESPWYLIRQGRTEDAKKSLKRLAKDGYYSEEVLDAELALMHHTNELEKADVQGASFADCFKKSNLRRTEIVSCVWGIQYFCGQPMINYTTSFLANAGLSETNSFNINLVMTTMFIIGTTFTIVVLGKVSRRHIYIAGCAGMAIALGVIGILGFFPNNNGAIWGLGVLLIILNFVYNITVGPTCYTIVGELPSTRVRQQSVVIARAVYLCCGVVIQQLVPRMLSPQEWNWGGRCGLFFLGTNLLSTLYCYFRLPDTRGRTYGELEILFNENIPARKFASTTVDEFQLSDVRQHWVDDKAQEKFVEDIRS</sequence>
<evidence type="ECO:0000256" key="2">
    <source>
        <dbReference type="ARBA" id="ARBA00010992"/>
    </source>
</evidence>
<comment type="subcellular location">
    <subcellularLocation>
        <location evidence="1">Membrane</location>
        <topology evidence="1">Multi-pass membrane protein</topology>
    </subcellularLocation>
</comment>
<keyword evidence="6 9" id="KW-0472">Membrane</keyword>
<dbReference type="VEuPathDB" id="FungiDB:I303_08105"/>
<dbReference type="PROSITE" id="PS50850">
    <property type="entry name" value="MFS"/>
    <property type="match status" value="1"/>
</dbReference>
<feature type="transmembrane region" description="Helical" evidence="9">
    <location>
        <begin position="154"/>
        <end position="175"/>
    </location>
</feature>
<name>A0A1A5ZWL0_9TREE</name>
<dbReference type="PANTHER" id="PTHR48022:SF53">
    <property type="entry name" value="ALPHA-GLUCOSIDE TRANSPORTER, PUTATIVE (AFU_ORTHOLOGUE AFUA_3G01700)-RELATED"/>
    <property type="match status" value="1"/>
</dbReference>
<dbReference type="EMBL" id="KI894036">
    <property type="protein sequence ID" value="OBR82191.1"/>
    <property type="molecule type" value="Genomic_DNA"/>
</dbReference>
<dbReference type="FunFam" id="1.20.1250.20:FF:000078">
    <property type="entry name" value="MFS maltose transporter, putative"/>
    <property type="match status" value="1"/>
</dbReference>
<evidence type="ECO:0000256" key="7">
    <source>
        <dbReference type="ARBA" id="ARBA00049119"/>
    </source>
</evidence>
<evidence type="ECO:0000256" key="5">
    <source>
        <dbReference type="ARBA" id="ARBA00022989"/>
    </source>
</evidence>
<feature type="transmembrane region" description="Helical" evidence="9">
    <location>
        <begin position="374"/>
        <end position="395"/>
    </location>
</feature>
<dbReference type="AlphaFoldDB" id="A0A1A5ZWL0"/>
<feature type="transmembrane region" description="Helical" evidence="9">
    <location>
        <begin position="130"/>
        <end position="148"/>
    </location>
</feature>
<feature type="domain" description="Major facilitator superfamily (MFS) profile" evidence="10">
    <location>
        <begin position="53"/>
        <end position="497"/>
    </location>
</feature>
<keyword evidence="3 8" id="KW-0813">Transport</keyword>
<feature type="transmembrane region" description="Helical" evidence="9">
    <location>
        <begin position="102"/>
        <end position="121"/>
    </location>
</feature>
<comment type="similarity">
    <text evidence="2 8">Belongs to the major facilitator superfamily. Sugar transporter (TC 2.A.1.1) family.</text>
</comment>
<dbReference type="SUPFAM" id="SSF103473">
    <property type="entry name" value="MFS general substrate transporter"/>
    <property type="match status" value="1"/>
</dbReference>
<protein>
    <recommendedName>
        <fullName evidence="10">Major facilitator superfamily (MFS) profile domain-containing protein</fullName>
    </recommendedName>
</protein>
<dbReference type="PROSITE" id="PS00217">
    <property type="entry name" value="SUGAR_TRANSPORT_2"/>
    <property type="match status" value="1"/>
</dbReference>
<evidence type="ECO:0000256" key="1">
    <source>
        <dbReference type="ARBA" id="ARBA00004141"/>
    </source>
</evidence>
<gene>
    <name evidence="11" type="ORF">I303_08105</name>
</gene>
<feature type="transmembrane region" description="Helical" evidence="9">
    <location>
        <begin position="311"/>
        <end position="327"/>
    </location>
</feature>
<evidence type="ECO:0000256" key="6">
    <source>
        <dbReference type="ARBA" id="ARBA00023136"/>
    </source>
</evidence>
<organism evidence="11">
    <name type="scientific">Kwoniella dejecticola CBS 10117</name>
    <dbReference type="NCBI Taxonomy" id="1296121"/>
    <lineage>
        <taxon>Eukaryota</taxon>
        <taxon>Fungi</taxon>
        <taxon>Dikarya</taxon>
        <taxon>Basidiomycota</taxon>
        <taxon>Agaricomycotina</taxon>
        <taxon>Tremellomycetes</taxon>
        <taxon>Tremellales</taxon>
        <taxon>Cryptococcaceae</taxon>
        <taxon>Kwoniella</taxon>
    </lineage>
</organism>
<evidence type="ECO:0000256" key="8">
    <source>
        <dbReference type="RuleBase" id="RU003346"/>
    </source>
</evidence>
<keyword evidence="4 9" id="KW-0812">Transmembrane</keyword>
<keyword evidence="5 9" id="KW-1133">Transmembrane helix</keyword>
<dbReference type="InterPro" id="IPR050360">
    <property type="entry name" value="MFS_Sugar_Transporters"/>
</dbReference>
<evidence type="ECO:0000259" key="10">
    <source>
        <dbReference type="PROSITE" id="PS50850"/>
    </source>
</evidence>
<feature type="transmembrane region" description="Helical" evidence="9">
    <location>
        <begin position="187"/>
        <end position="207"/>
    </location>
</feature>
<dbReference type="GO" id="GO:0005351">
    <property type="term" value="F:carbohydrate:proton symporter activity"/>
    <property type="evidence" value="ECO:0007669"/>
    <property type="project" value="TreeGrafter"/>
</dbReference>
<dbReference type="NCBIfam" id="TIGR00879">
    <property type="entry name" value="SP"/>
    <property type="match status" value="1"/>
</dbReference>
<dbReference type="InterPro" id="IPR036259">
    <property type="entry name" value="MFS_trans_sf"/>
</dbReference>
<dbReference type="InterPro" id="IPR005828">
    <property type="entry name" value="MFS_sugar_transport-like"/>
</dbReference>
<evidence type="ECO:0000256" key="9">
    <source>
        <dbReference type="SAM" id="Phobius"/>
    </source>
</evidence>
<dbReference type="InterPro" id="IPR003663">
    <property type="entry name" value="Sugar/inositol_transpt"/>
</dbReference>
<dbReference type="OrthoDB" id="6612291at2759"/>
<feature type="transmembrane region" description="Helical" evidence="9">
    <location>
        <begin position="347"/>
        <end position="367"/>
    </location>
</feature>
<accession>A0A1A5ZWL0</accession>
<feature type="transmembrane region" description="Helical" evidence="9">
    <location>
        <begin position="470"/>
        <end position="491"/>
    </location>
</feature>
<feature type="transmembrane region" description="Helical" evidence="9">
    <location>
        <begin position="401"/>
        <end position="428"/>
    </location>
</feature>
<feature type="transmembrane region" description="Helical" evidence="9">
    <location>
        <begin position="227"/>
        <end position="248"/>
    </location>
</feature>
<proteinExistence type="inferred from homology"/>
<feature type="transmembrane region" description="Helical" evidence="9">
    <location>
        <begin position="440"/>
        <end position="458"/>
    </location>
</feature>
<reference evidence="11" key="1">
    <citation type="submission" date="2013-07" db="EMBL/GenBank/DDBJ databases">
        <title>The Genome Sequence of Cryptococcus dejecticola CBS10117.</title>
        <authorList>
            <consortium name="The Broad Institute Genome Sequencing Platform"/>
            <person name="Cuomo C."/>
            <person name="Litvintseva A."/>
            <person name="Chen Y."/>
            <person name="Heitman J."/>
            <person name="Sun S."/>
            <person name="Springer D."/>
            <person name="Dromer F."/>
            <person name="Young S.K."/>
            <person name="Zeng Q."/>
            <person name="Gargeya S."/>
            <person name="Fitzgerald M."/>
            <person name="Abouelleil A."/>
            <person name="Alvarado L."/>
            <person name="Berlin A.M."/>
            <person name="Chapman S.B."/>
            <person name="Dewar J."/>
            <person name="Goldberg J."/>
            <person name="Griggs A."/>
            <person name="Gujja S."/>
            <person name="Hansen M."/>
            <person name="Howarth C."/>
            <person name="Imamovic A."/>
            <person name="Larimer J."/>
            <person name="McCowan C."/>
            <person name="Murphy C."/>
            <person name="Pearson M."/>
            <person name="Priest M."/>
            <person name="Roberts A."/>
            <person name="Saif S."/>
            <person name="Shea T."/>
            <person name="Sykes S."/>
            <person name="Wortman J."/>
            <person name="Nusbaum C."/>
            <person name="Birren B."/>
        </authorList>
    </citation>
    <scope>NUCLEOTIDE SEQUENCE [LARGE SCALE GENOMIC DNA]</scope>
    <source>
        <strain evidence="11">CBS 10117</strain>
    </source>
</reference>
<dbReference type="PANTHER" id="PTHR48022">
    <property type="entry name" value="PLASTIDIC GLUCOSE TRANSPORTER 4"/>
    <property type="match status" value="1"/>
</dbReference>
<evidence type="ECO:0000256" key="4">
    <source>
        <dbReference type="ARBA" id="ARBA00022692"/>
    </source>
</evidence>
<evidence type="ECO:0000313" key="11">
    <source>
        <dbReference type="EMBL" id="OBR82191.1"/>
    </source>
</evidence>